<protein>
    <submittedName>
        <fullName evidence="1">Uncharacterized protein</fullName>
    </submittedName>
</protein>
<comment type="caution">
    <text evidence="1">The sequence shown here is derived from an EMBL/GenBank/DDBJ whole genome shotgun (WGS) entry which is preliminary data.</text>
</comment>
<evidence type="ECO:0000313" key="2">
    <source>
        <dbReference type="Proteomes" id="UP000708148"/>
    </source>
</evidence>
<organism evidence="1 2">
    <name type="scientific">Ostreobium quekettii</name>
    <dbReference type="NCBI Taxonomy" id="121088"/>
    <lineage>
        <taxon>Eukaryota</taxon>
        <taxon>Viridiplantae</taxon>
        <taxon>Chlorophyta</taxon>
        <taxon>core chlorophytes</taxon>
        <taxon>Ulvophyceae</taxon>
        <taxon>TCBD clade</taxon>
        <taxon>Bryopsidales</taxon>
        <taxon>Ostreobineae</taxon>
        <taxon>Ostreobiaceae</taxon>
        <taxon>Ostreobium</taxon>
    </lineage>
</organism>
<proteinExistence type="predicted"/>
<sequence length="163" mass="17722">ANMKGTIVQLTPISEVDENSEKVQLDDDDHHTIFLPGALTICLLYAIETDGLKLGYGGLVELMVEGARKLQEGLDDVLLHVSESSSSNSPIRHHSILVGELVVQFAVNCDSDVVMTVAYRGVSFRDVMLIPRRLLTDGNWRAGLTAPAVSASIHISHSKRVFG</sequence>
<evidence type="ECO:0000313" key="1">
    <source>
        <dbReference type="EMBL" id="CAD7703186.1"/>
    </source>
</evidence>
<dbReference type="EMBL" id="CAJHUC010002099">
    <property type="protein sequence ID" value="CAD7703186.1"/>
    <property type="molecule type" value="Genomic_DNA"/>
</dbReference>
<dbReference type="OrthoDB" id="3223806at2759"/>
<gene>
    <name evidence="1" type="ORF">OSTQU699_LOCUS8543</name>
</gene>
<name>A0A8S1JAG2_9CHLO</name>
<accession>A0A8S1JAG2</accession>
<reference evidence="1" key="1">
    <citation type="submission" date="2020-12" db="EMBL/GenBank/DDBJ databases">
        <authorList>
            <person name="Iha C."/>
        </authorList>
    </citation>
    <scope>NUCLEOTIDE SEQUENCE</scope>
</reference>
<keyword evidence="2" id="KW-1185">Reference proteome</keyword>
<dbReference type="Proteomes" id="UP000708148">
    <property type="component" value="Unassembled WGS sequence"/>
</dbReference>
<dbReference type="AlphaFoldDB" id="A0A8S1JAG2"/>
<feature type="non-terminal residue" evidence="1">
    <location>
        <position position="1"/>
    </location>
</feature>